<evidence type="ECO:0000256" key="1">
    <source>
        <dbReference type="SAM" id="Phobius"/>
    </source>
</evidence>
<organism evidence="2 3">
    <name type="scientific">Luethyella okanaganae</name>
    <dbReference type="NCBI Taxonomy" id="69372"/>
    <lineage>
        <taxon>Bacteria</taxon>
        <taxon>Bacillati</taxon>
        <taxon>Actinomycetota</taxon>
        <taxon>Actinomycetes</taxon>
        <taxon>Micrococcales</taxon>
        <taxon>Microbacteriaceae</taxon>
        <taxon>Luethyella</taxon>
    </lineage>
</organism>
<evidence type="ECO:0000313" key="3">
    <source>
        <dbReference type="Proteomes" id="UP001596306"/>
    </source>
</evidence>
<name>A0ABW1VED7_9MICO</name>
<dbReference type="EMBL" id="JBHSTP010000002">
    <property type="protein sequence ID" value="MFC6356306.1"/>
    <property type="molecule type" value="Genomic_DNA"/>
</dbReference>
<dbReference type="Proteomes" id="UP001596306">
    <property type="component" value="Unassembled WGS sequence"/>
</dbReference>
<sequence>MSLSRKRRKELNRLRSNAEELWGHQQAVLDRANDVAREAGRQVGYLTREEVAPRVREGYQHYMRPGVDATRDLARGAGATIERTVIPAVGNALGAVLSVGDVAKDARVRAALNRIAPRAVAVEKKKGPGFGTYVAIAAGVIAAAGVAYAVWQTFRADDELWVADDEPTSPDE</sequence>
<reference evidence="3" key="1">
    <citation type="journal article" date="2019" name="Int. J. Syst. Evol. Microbiol.">
        <title>The Global Catalogue of Microorganisms (GCM) 10K type strain sequencing project: providing services to taxonomists for standard genome sequencing and annotation.</title>
        <authorList>
            <consortium name="The Broad Institute Genomics Platform"/>
            <consortium name="The Broad Institute Genome Sequencing Center for Infectious Disease"/>
            <person name="Wu L."/>
            <person name="Ma J."/>
        </authorList>
    </citation>
    <scope>NUCLEOTIDE SEQUENCE [LARGE SCALE GENOMIC DNA]</scope>
    <source>
        <strain evidence="3">CCUG 43304</strain>
    </source>
</reference>
<feature type="transmembrane region" description="Helical" evidence="1">
    <location>
        <begin position="130"/>
        <end position="151"/>
    </location>
</feature>
<keyword evidence="1" id="KW-1133">Transmembrane helix</keyword>
<protein>
    <recommendedName>
        <fullName evidence="4">DNA helicase</fullName>
    </recommendedName>
</protein>
<keyword evidence="3" id="KW-1185">Reference proteome</keyword>
<gene>
    <name evidence="2" type="ORF">ACFQB0_09320</name>
</gene>
<keyword evidence="1" id="KW-0472">Membrane</keyword>
<evidence type="ECO:0000313" key="2">
    <source>
        <dbReference type="EMBL" id="MFC6356306.1"/>
    </source>
</evidence>
<dbReference type="RefSeq" id="WP_386730532.1">
    <property type="nucleotide sequence ID" value="NZ_JBHSTP010000002.1"/>
</dbReference>
<accession>A0ABW1VED7</accession>
<proteinExistence type="predicted"/>
<comment type="caution">
    <text evidence="2">The sequence shown here is derived from an EMBL/GenBank/DDBJ whole genome shotgun (WGS) entry which is preliminary data.</text>
</comment>
<keyword evidence="1" id="KW-0812">Transmembrane</keyword>
<evidence type="ECO:0008006" key="4">
    <source>
        <dbReference type="Google" id="ProtNLM"/>
    </source>
</evidence>